<proteinExistence type="inferred from homology"/>
<evidence type="ECO:0000256" key="1">
    <source>
        <dbReference type="ARBA" id="ARBA00038464"/>
    </source>
</evidence>
<dbReference type="PANTHER" id="PTHR23509">
    <property type="entry name" value="PA-PL1 PHOSPHOLIPASE FAMILY"/>
    <property type="match status" value="1"/>
</dbReference>
<feature type="compositionally biased region" description="Low complexity" evidence="2">
    <location>
        <begin position="422"/>
        <end position="431"/>
    </location>
</feature>
<dbReference type="InterPro" id="IPR058055">
    <property type="entry name" value="PA-PLA1"/>
</dbReference>
<evidence type="ECO:0000313" key="4">
    <source>
        <dbReference type="EMBL" id="KAH0513597.1"/>
    </source>
</evidence>
<dbReference type="InterPro" id="IPR004177">
    <property type="entry name" value="DDHD_dom"/>
</dbReference>
<dbReference type="GO" id="GO:0005737">
    <property type="term" value="C:cytoplasm"/>
    <property type="evidence" value="ECO:0007669"/>
    <property type="project" value="TreeGrafter"/>
</dbReference>
<dbReference type="GO" id="GO:0046872">
    <property type="term" value="F:metal ion binding"/>
    <property type="evidence" value="ECO:0007669"/>
    <property type="project" value="InterPro"/>
</dbReference>
<organism evidence="4 5">
    <name type="scientific">Microtus ochrogaster</name>
    <name type="common">Prairie vole</name>
    <dbReference type="NCBI Taxonomy" id="79684"/>
    <lineage>
        <taxon>Eukaryota</taxon>
        <taxon>Metazoa</taxon>
        <taxon>Chordata</taxon>
        <taxon>Craniata</taxon>
        <taxon>Vertebrata</taxon>
        <taxon>Euteleostomi</taxon>
        <taxon>Mammalia</taxon>
        <taxon>Eutheria</taxon>
        <taxon>Euarchontoglires</taxon>
        <taxon>Glires</taxon>
        <taxon>Rodentia</taxon>
        <taxon>Myomorpha</taxon>
        <taxon>Muroidea</taxon>
        <taxon>Cricetidae</taxon>
        <taxon>Arvicolinae</taxon>
        <taxon>Microtus</taxon>
    </lineage>
</organism>
<reference evidence="4" key="1">
    <citation type="submission" date="2020-03" db="EMBL/GenBank/DDBJ databases">
        <title>Studies in the Genomics of Life Span.</title>
        <authorList>
            <person name="Glass D."/>
        </authorList>
    </citation>
    <scope>NUCLEOTIDE SEQUENCE</scope>
    <source>
        <strain evidence="4">LTLLF</strain>
        <tissue evidence="4">Muscle</tissue>
    </source>
</reference>
<accession>A0A8J6GMI3</accession>
<sequence length="534" mass="60672">MHPFLDIKDHENGLCGISSVRSLVNRRLISSGTSKAKRITKGGILWSLPGLADTLQELCSRKAMMREAARKIEEKHFSNHATHVEFLPVEWRSKLTLDGDTVDSITPDKVRGLRDMLNSSAMDIMYYTSPLYRDELVKGLQQELNRLYSLFCSRNPDFEEKGGKVSIVSHSLGCVITYDIMTGWNPVRLYEQLLQKEEELPDERWRSYEERHLLDELYITKRRLREIEERLHGLKASSITQTPALKFKVENFFCMGSPLAVFLALRGIRPGNTGSQDHILPREICNRLLNIFHPTDPVAYRLEPLILKHYSNISPVQIHWYNTSNPLPYEHMKPNFLNPVKEPTSVSESESIANIPSPVTSPVMSRRHYGESITNIGKASILGAASIGKGLGGMLFSRFGRSSTSQPSETSKDTVEDEKKPVASPATTTVATQTLPHSSSGFLDSAYFRLQESFFYLPQLLFPENVMQSKDDSLVELEHRIDFELREGLVESRYWSAVTSHTAYWSSLDVALFLLTFMYKHERGNDTKPSLDPI</sequence>
<name>A0A8J6GMI3_MICOH</name>
<dbReference type="SMART" id="SM01127">
    <property type="entry name" value="DDHD"/>
    <property type="match status" value="1"/>
</dbReference>
<protein>
    <submittedName>
        <fullName evidence="4">Phospholipase DDHD1</fullName>
    </submittedName>
</protein>
<dbReference type="PROSITE" id="PS51043">
    <property type="entry name" value="DDHD"/>
    <property type="match status" value="1"/>
</dbReference>
<feature type="compositionally biased region" description="Basic and acidic residues" evidence="2">
    <location>
        <begin position="410"/>
        <end position="421"/>
    </location>
</feature>
<comment type="similarity">
    <text evidence="1">Belongs to the PA-PLA1 family.</text>
</comment>
<dbReference type="Proteomes" id="UP000710432">
    <property type="component" value="Unassembled WGS sequence"/>
</dbReference>
<dbReference type="EMBL" id="JAATJU010021479">
    <property type="protein sequence ID" value="KAH0513597.1"/>
    <property type="molecule type" value="Genomic_DNA"/>
</dbReference>
<dbReference type="Pfam" id="PF02862">
    <property type="entry name" value="DDHD"/>
    <property type="match status" value="1"/>
</dbReference>
<comment type="caution">
    <text evidence="4">The sequence shown here is derived from an EMBL/GenBank/DDBJ whole genome shotgun (WGS) entry which is preliminary data.</text>
</comment>
<dbReference type="AlphaFoldDB" id="A0A8J6GMI3"/>
<feature type="region of interest" description="Disordered" evidence="2">
    <location>
        <begin position="400"/>
        <end position="431"/>
    </location>
</feature>
<evidence type="ECO:0000259" key="3">
    <source>
        <dbReference type="PROSITE" id="PS51043"/>
    </source>
</evidence>
<feature type="compositionally biased region" description="Polar residues" evidence="2">
    <location>
        <begin position="400"/>
        <end position="409"/>
    </location>
</feature>
<evidence type="ECO:0000313" key="5">
    <source>
        <dbReference type="Proteomes" id="UP000710432"/>
    </source>
</evidence>
<gene>
    <name evidence="4" type="ORF">LTLLF_139755</name>
</gene>
<dbReference type="GO" id="GO:0004620">
    <property type="term" value="F:phospholipase activity"/>
    <property type="evidence" value="ECO:0007669"/>
    <property type="project" value="TreeGrafter"/>
</dbReference>
<feature type="domain" description="DDHD" evidence="3">
    <location>
        <begin position="245"/>
        <end position="520"/>
    </location>
</feature>
<dbReference type="PANTHER" id="PTHR23509:SF32">
    <property type="entry name" value="PHOSPHOLIPASE DDHD1"/>
    <property type="match status" value="1"/>
</dbReference>
<evidence type="ECO:0000256" key="2">
    <source>
        <dbReference type="SAM" id="MobiDB-lite"/>
    </source>
</evidence>